<evidence type="ECO:0000259" key="5">
    <source>
        <dbReference type="PROSITE" id="PS50931"/>
    </source>
</evidence>
<keyword evidence="4" id="KW-0804">Transcription</keyword>
<organism evidence="6 7">
    <name type="scientific">Advenella kashmirensis</name>
    <dbReference type="NCBI Taxonomy" id="310575"/>
    <lineage>
        <taxon>Bacteria</taxon>
        <taxon>Pseudomonadati</taxon>
        <taxon>Pseudomonadota</taxon>
        <taxon>Betaproteobacteria</taxon>
        <taxon>Burkholderiales</taxon>
        <taxon>Alcaligenaceae</taxon>
    </lineage>
</organism>
<feature type="domain" description="HTH lysR-type" evidence="5">
    <location>
        <begin position="7"/>
        <end position="64"/>
    </location>
</feature>
<dbReference type="GO" id="GO:0003677">
    <property type="term" value="F:DNA binding"/>
    <property type="evidence" value="ECO:0007669"/>
    <property type="project" value="UniProtKB-KW"/>
</dbReference>
<dbReference type="SUPFAM" id="SSF46785">
    <property type="entry name" value="Winged helix' DNA-binding domain"/>
    <property type="match status" value="1"/>
</dbReference>
<dbReference type="PANTHER" id="PTHR30346">
    <property type="entry name" value="TRANSCRIPTIONAL DUAL REGULATOR HCAR-RELATED"/>
    <property type="match status" value="1"/>
</dbReference>
<dbReference type="Proteomes" id="UP000264036">
    <property type="component" value="Unassembled WGS sequence"/>
</dbReference>
<evidence type="ECO:0000313" key="7">
    <source>
        <dbReference type="Proteomes" id="UP000264036"/>
    </source>
</evidence>
<keyword evidence="3" id="KW-0238">DNA-binding</keyword>
<keyword evidence="2" id="KW-0805">Transcription regulation</keyword>
<dbReference type="SUPFAM" id="SSF53850">
    <property type="entry name" value="Periplasmic binding protein-like II"/>
    <property type="match status" value="1"/>
</dbReference>
<dbReference type="GO" id="GO:0032993">
    <property type="term" value="C:protein-DNA complex"/>
    <property type="evidence" value="ECO:0007669"/>
    <property type="project" value="TreeGrafter"/>
</dbReference>
<reference evidence="6 7" key="1">
    <citation type="journal article" date="2018" name="Nat. Biotechnol.">
        <title>A standardized bacterial taxonomy based on genome phylogeny substantially revises the tree of life.</title>
        <authorList>
            <person name="Parks D.H."/>
            <person name="Chuvochina M."/>
            <person name="Waite D.W."/>
            <person name="Rinke C."/>
            <person name="Skarshewski A."/>
            <person name="Chaumeil P.A."/>
            <person name="Hugenholtz P."/>
        </authorList>
    </citation>
    <scope>NUCLEOTIDE SEQUENCE [LARGE SCALE GENOMIC DNA]</scope>
    <source>
        <strain evidence="6">UBA10707</strain>
    </source>
</reference>
<dbReference type="InterPro" id="IPR036390">
    <property type="entry name" value="WH_DNA-bd_sf"/>
</dbReference>
<dbReference type="InterPro" id="IPR005119">
    <property type="entry name" value="LysR_subst-bd"/>
</dbReference>
<evidence type="ECO:0000313" key="6">
    <source>
        <dbReference type="EMBL" id="HBP28714.1"/>
    </source>
</evidence>
<evidence type="ECO:0000256" key="4">
    <source>
        <dbReference type="ARBA" id="ARBA00023163"/>
    </source>
</evidence>
<evidence type="ECO:0000256" key="2">
    <source>
        <dbReference type="ARBA" id="ARBA00023015"/>
    </source>
</evidence>
<dbReference type="PROSITE" id="PS50931">
    <property type="entry name" value="HTH_LYSR"/>
    <property type="match status" value="1"/>
</dbReference>
<dbReference type="PANTHER" id="PTHR30346:SF0">
    <property type="entry name" value="HCA OPERON TRANSCRIPTIONAL ACTIVATOR HCAR"/>
    <property type="match status" value="1"/>
</dbReference>
<gene>
    <name evidence="6" type="ORF">DD666_04795</name>
</gene>
<dbReference type="GO" id="GO:0003700">
    <property type="term" value="F:DNA-binding transcription factor activity"/>
    <property type="evidence" value="ECO:0007669"/>
    <property type="project" value="InterPro"/>
</dbReference>
<dbReference type="Pfam" id="PF00126">
    <property type="entry name" value="HTH_1"/>
    <property type="match status" value="1"/>
</dbReference>
<dbReference type="InterPro" id="IPR036388">
    <property type="entry name" value="WH-like_DNA-bd_sf"/>
</dbReference>
<sequence length="315" mass="34701">MAIDESITLKKLEVFLAFMERNNLARVAEDLGQSVVSVHRALHSLEQAIGCPLFKLEGRNLVPQNTARRLAESARRVVAECEEGIHAVRDMAGINASRLRLGAIYSLTLHCIPHLIVGTKLRKDGLNIELTLGSNDELLQKLQDGRLDAIVIGVHDGIASKRLITVPLFSDEMFLAVPLDSPYASRTEVDLHELADENFVTLADGFITSFSFNRMMESAGISPVIGMHVGDIFSLINLVSNGMGISLLPGRIASFTPRIKLIPLRPDHTYSQHIALLFLDSREQDRNLLALAAEGRTYSRRLLQGGDFPMLGEAE</sequence>
<dbReference type="Gene3D" id="3.40.190.290">
    <property type="match status" value="1"/>
</dbReference>
<evidence type="ECO:0000256" key="1">
    <source>
        <dbReference type="ARBA" id="ARBA00009437"/>
    </source>
</evidence>
<accession>A0A356LCR6</accession>
<dbReference type="AlphaFoldDB" id="A0A356LCR6"/>
<protein>
    <submittedName>
        <fullName evidence="6">LysR family transcriptional regulator</fullName>
    </submittedName>
</protein>
<comment type="similarity">
    <text evidence="1">Belongs to the LysR transcriptional regulatory family.</text>
</comment>
<dbReference type="InterPro" id="IPR000847">
    <property type="entry name" value="LysR_HTH_N"/>
</dbReference>
<proteinExistence type="inferred from homology"/>
<dbReference type="EMBL" id="DOEK01000008">
    <property type="protein sequence ID" value="HBP28714.1"/>
    <property type="molecule type" value="Genomic_DNA"/>
</dbReference>
<comment type="caution">
    <text evidence="6">The sequence shown here is derived from an EMBL/GenBank/DDBJ whole genome shotgun (WGS) entry which is preliminary data.</text>
</comment>
<evidence type="ECO:0000256" key="3">
    <source>
        <dbReference type="ARBA" id="ARBA00023125"/>
    </source>
</evidence>
<dbReference type="Pfam" id="PF03466">
    <property type="entry name" value="LysR_substrate"/>
    <property type="match status" value="1"/>
</dbReference>
<name>A0A356LCR6_9BURK</name>
<dbReference type="Gene3D" id="1.10.10.10">
    <property type="entry name" value="Winged helix-like DNA-binding domain superfamily/Winged helix DNA-binding domain"/>
    <property type="match status" value="1"/>
</dbReference>